<keyword evidence="2" id="KW-1185">Reference proteome</keyword>
<reference evidence="1" key="1">
    <citation type="submission" date="2021-01" db="EMBL/GenBank/DDBJ databases">
        <title>Complete genome sequence of Clostridiales bacterium R-7.</title>
        <authorList>
            <person name="Mahoney-Kurpe S.C."/>
            <person name="Palevich N."/>
            <person name="Koike S."/>
            <person name="Moon C.D."/>
            <person name="Attwood G.T."/>
        </authorList>
    </citation>
    <scope>NUCLEOTIDE SEQUENCE</scope>
    <source>
        <strain evidence="1">R-7</strain>
    </source>
</reference>
<protein>
    <submittedName>
        <fullName evidence="1">Sugar ABC transporter permease YjfF</fullName>
    </submittedName>
</protein>
<accession>A0AC61N5L6</accession>
<gene>
    <name evidence="1" type="ORF">JYE49_01120</name>
</gene>
<proteinExistence type="predicted"/>
<organism evidence="1 2">
    <name type="scientific">Aristaeella hokkaidonensis</name>
    <dbReference type="NCBI Taxonomy" id="3046382"/>
    <lineage>
        <taxon>Bacteria</taxon>
        <taxon>Bacillati</taxon>
        <taxon>Bacillota</taxon>
        <taxon>Clostridia</taxon>
        <taxon>Eubacteriales</taxon>
        <taxon>Aristaeellaceae</taxon>
        <taxon>Aristaeella</taxon>
    </lineage>
</organism>
<evidence type="ECO:0000313" key="2">
    <source>
        <dbReference type="Proteomes" id="UP000682782"/>
    </source>
</evidence>
<evidence type="ECO:0000313" key="1">
    <source>
        <dbReference type="EMBL" id="QUC68565.1"/>
    </source>
</evidence>
<dbReference type="Proteomes" id="UP000682782">
    <property type="component" value="Chromosome"/>
</dbReference>
<dbReference type="EMBL" id="CP068393">
    <property type="protein sequence ID" value="QUC68565.1"/>
    <property type="molecule type" value="Genomic_DNA"/>
</dbReference>
<sequence>MNTKKNINSHSILLLITVGLFILLYAAGYFMYGFGANAKGFEKLQNFLDIFRTNAALICIACGMTCVMLTGGIDISVGSLVAMDCMILSVGMENSGISPSLLVPFVLLIGIVFGAVQGYLIGYLGIQPFIVTMAGMFFARGMTAMICTDQVNITVDNWFKQVAAVKVYMPFELGAVVNKRGVKMVPYVNIPVIIALVVVVLVFLMLRYTRTGRSMYAVGGNQQSAALMGLNTKRTKMITYILSSFLCSIGGVLYCMNTMCGTTTQALGLEMKAISSAVIGGTLLTGGVGNVFGSFIGVLINGTINSLVSFNGELTKLGGTVPNVVSAFLLFVFIMLQAVFAKLRERKQ</sequence>
<name>A0AC61N5L6_9FIRM</name>